<dbReference type="PANTHER" id="PTHR43261:SF6">
    <property type="entry name" value="ELONGATION FACTOR G-LIKE PROTEIN"/>
    <property type="match status" value="1"/>
</dbReference>
<evidence type="ECO:0000256" key="2">
    <source>
        <dbReference type="ARBA" id="ARBA00023134"/>
    </source>
</evidence>
<dbReference type="PROSITE" id="PS51722">
    <property type="entry name" value="G_TR_2"/>
    <property type="match status" value="1"/>
</dbReference>
<dbReference type="InterPro" id="IPR041095">
    <property type="entry name" value="EFG_II"/>
</dbReference>
<dbReference type="AlphaFoldDB" id="A0A495XZP8"/>
<dbReference type="Gene3D" id="3.30.230.10">
    <property type="match status" value="1"/>
</dbReference>
<dbReference type="CDD" id="cd03713">
    <property type="entry name" value="EFG_mtEFG_C"/>
    <property type="match status" value="1"/>
</dbReference>
<dbReference type="GO" id="GO:0003924">
    <property type="term" value="F:GTPase activity"/>
    <property type="evidence" value="ECO:0007669"/>
    <property type="project" value="InterPro"/>
</dbReference>
<dbReference type="Pfam" id="PF00009">
    <property type="entry name" value="GTP_EFTU"/>
    <property type="match status" value="1"/>
</dbReference>
<dbReference type="InterPro" id="IPR000795">
    <property type="entry name" value="T_Tr_GTP-bd_dom"/>
</dbReference>
<dbReference type="SMART" id="SM00889">
    <property type="entry name" value="EFG_IV"/>
    <property type="match status" value="1"/>
</dbReference>
<proteinExistence type="predicted"/>
<dbReference type="GO" id="GO:0005525">
    <property type="term" value="F:GTP binding"/>
    <property type="evidence" value="ECO:0007669"/>
    <property type="project" value="UniProtKB-KW"/>
</dbReference>
<dbReference type="SUPFAM" id="SSF54211">
    <property type="entry name" value="Ribosomal protein S5 domain 2-like"/>
    <property type="match status" value="1"/>
</dbReference>
<evidence type="ECO:0000313" key="4">
    <source>
        <dbReference type="EMBL" id="RKT77208.1"/>
    </source>
</evidence>
<dbReference type="OrthoDB" id="9801472at2"/>
<dbReference type="InterPro" id="IPR027417">
    <property type="entry name" value="P-loop_NTPase"/>
</dbReference>
<evidence type="ECO:0000256" key="1">
    <source>
        <dbReference type="ARBA" id="ARBA00022741"/>
    </source>
</evidence>
<feature type="domain" description="Tr-type G" evidence="3">
    <location>
        <begin position="20"/>
        <end position="264"/>
    </location>
</feature>
<organism evidence="4 5">
    <name type="scientific">Terracoccus luteus</name>
    <dbReference type="NCBI Taxonomy" id="53356"/>
    <lineage>
        <taxon>Bacteria</taxon>
        <taxon>Bacillati</taxon>
        <taxon>Actinomycetota</taxon>
        <taxon>Actinomycetes</taxon>
        <taxon>Micrococcales</taxon>
        <taxon>Intrasporangiaceae</taxon>
        <taxon>Terracoccus</taxon>
    </lineage>
</organism>
<dbReference type="FunFam" id="3.30.230.10:FF:000003">
    <property type="entry name" value="Elongation factor G"/>
    <property type="match status" value="1"/>
</dbReference>
<reference evidence="4 5" key="1">
    <citation type="submission" date="2018-10" db="EMBL/GenBank/DDBJ databases">
        <title>Sequencing the genomes of 1000 actinobacteria strains.</title>
        <authorList>
            <person name="Klenk H.-P."/>
        </authorList>
    </citation>
    <scope>NUCLEOTIDE SEQUENCE [LARGE SCALE GENOMIC DNA]</scope>
    <source>
        <strain evidence="4 5">DSM 44267</strain>
    </source>
</reference>
<name>A0A495XZP8_9MICO</name>
<dbReference type="Gene3D" id="2.40.30.10">
    <property type="entry name" value="Translation factors"/>
    <property type="match status" value="1"/>
</dbReference>
<keyword evidence="5" id="KW-1185">Reference proteome</keyword>
<keyword evidence="4" id="KW-0251">Elongation factor</keyword>
<dbReference type="InterPro" id="IPR005225">
    <property type="entry name" value="Small_GTP-bd"/>
</dbReference>
<dbReference type="SMART" id="SM00838">
    <property type="entry name" value="EFG_C"/>
    <property type="match status" value="1"/>
</dbReference>
<dbReference type="EMBL" id="RBXT01000001">
    <property type="protein sequence ID" value="RKT77208.1"/>
    <property type="molecule type" value="Genomic_DNA"/>
</dbReference>
<comment type="caution">
    <text evidence="4">The sequence shown here is derived from an EMBL/GenBank/DDBJ whole genome shotgun (WGS) entry which is preliminary data.</text>
</comment>
<dbReference type="Gene3D" id="3.30.70.240">
    <property type="match status" value="1"/>
</dbReference>
<dbReference type="InterPro" id="IPR047872">
    <property type="entry name" value="EFG_IV"/>
</dbReference>
<dbReference type="Proteomes" id="UP000278440">
    <property type="component" value="Unassembled WGS sequence"/>
</dbReference>
<dbReference type="CDD" id="cd01434">
    <property type="entry name" value="EFG_mtEFG1_IV"/>
    <property type="match status" value="1"/>
</dbReference>
<evidence type="ECO:0000259" key="3">
    <source>
        <dbReference type="PROSITE" id="PS51722"/>
    </source>
</evidence>
<dbReference type="Pfam" id="PF03764">
    <property type="entry name" value="EFG_IV"/>
    <property type="match status" value="1"/>
</dbReference>
<dbReference type="GO" id="GO:0032790">
    <property type="term" value="P:ribosome disassembly"/>
    <property type="evidence" value="ECO:0007669"/>
    <property type="project" value="TreeGrafter"/>
</dbReference>
<dbReference type="RefSeq" id="WP_121030938.1">
    <property type="nucleotide sequence ID" value="NZ_RBXT01000001.1"/>
</dbReference>
<dbReference type="Pfam" id="PF00679">
    <property type="entry name" value="EFG_C"/>
    <property type="match status" value="1"/>
</dbReference>
<dbReference type="SUPFAM" id="SSF52540">
    <property type="entry name" value="P-loop containing nucleoside triphosphate hydrolases"/>
    <property type="match status" value="1"/>
</dbReference>
<dbReference type="InterPro" id="IPR020568">
    <property type="entry name" value="Ribosomal_Su5_D2-typ_SF"/>
</dbReference>
<keyword evidence="1" id="KW-0547">Nucleotide-binding</keyword>
<dbReference type="InterPro" id="IPR035647">
    <property type="entry name" value="EFG_III/V"/>
</dbReference>
<dbReference type="Pfam" id="PF14492">
    <property type="entry name" value="EFG_III"/>
    <property type="match status" value="1"/>
</dbReference>
<dbReference type="GO" id="GO:0003746">
    <property type="term" value="F:translation elongation factor activity"/>
    <property type="evidence" value="ECO:0007669"/>
    <property type="project" value="UniProtKB-KW"/>
</dbReference>
<protein>
    <submittedName>
        <fullName evidence="4">Translation elongation factor 2 (EF-2/EF-G)</fullName>
    </submittedName>
</protein>
<dbReference type="InterPro" id="IPR009000">
    <property type="entry name" value="Transl_B-barrel_sf"/>
</dbReference>
<dbReference type="PANTHER" id="PTHR43261">
    <property type="entry name" value="TRANSLATION ELONGATION FACTOR G-RELATED"/>
    <property type="match status" value="1"/>
</dbReference>
<dbReference type="SUPFAM" id="SSF54980">
    <property type="entry name" value="EF-G C-terminal domain-like"/>
    <property type="match status" value="2"/>
</dbReference>
<dbReference type="InterPro" id="IPR035649">
    <property type="entry name" value="EFG_V"/>
</dbReference>
<dbReference type="Gene3D" id="3.40.50.300">
    <property type="entry name" value="P-loop containing nucleotide triphosphate hydrolases"/>
    <property type="match status" value="1"/>
</dbReference>
<keyword evidence="2" id="KW-0342">GTP-binding</keyword>
<dbReference type="SUPFAM" id="SSF50447">
    <property type="entry name" value="Translation proteins"/>
    <property type="match status" value="1"/>
</dbReference>
<dbReference type="InterPro" id="IPR000640">
    <property type="entry name" value="EFG_V-like"/>
</dbReference>
<dbReference type="InterPro" id="IPR014721">
    <property type="entry name" value="Ribsml_uS5_D2-typ_fold_subgr"/>
</dbReference>
<gene>
    <name evidence="4" type="ORF">DFJ68_0624</name>
</gene>
<accession>A0A495XZP8</accession>
<evidence type="ECO:0000313" key="5">
    <source>
        <dbReference type="Proteomes" id="UP000278440"/>
    </source>
</evidence>
<dbReference type="NCBIfam" id="TIGR00231">
    <property type="entry name" value="small_GTP"/>
    <property type="match status" value="1"/>
</dbReference>
<dbReference type="Gene3D" id="3.30.70.870">
    <property type="entry name" value="Elongation Factor G (Translational Gtpase), domain 3"/>
    <property type="match status" value="1"/>
</dbReference>
<dbReference type="InterPro" id="IPR005517">
    <property type="entry name" value="Transl_elong_EFG/EF2_IV"/>
</dbReference>
<sequence>MAKTPGRSELPPAPAPDSVSDIRNVVLVGPGGAGKSALLDALLAALVPGHRAGAEVHVRTTTLVAAAVQSEGVTLNLLDTPGFPDFVGELRAGLRAADAAVFVVSAADDVDRTVSLLWRECAAVGMPRAVAVTHLDQPRSDFAETVQRCRLAFGDVRATHWPVTDQGRLTDVTGLLTGDADGLGDDAADARSALVESVIEQAEDDELLDRYLEGGAVDVEALVADVRRAVCLGTFFPVLPVSPPTGVGVEQLLGLVRRAFPDPTVHPLPDVTTPAGRAVGGVTCDPAQPLVAEVVRTTTDPYVGRLSLVRVFSGTLRVDEPVHVSGHLGDFVGHDVPGHPSHDDDERVGPLGSPYLDAHRPRGTVTAGDLALVSKLQRAETSDTLSSPDRPVVVAPWLLPEPLLPVAVRAATKSDDDRLAGALARIVAEDVTVRMEHDAENDQIVLWTMGQAHVDDLLARLSERHSVTVTSEPYRTALRETFVRSCRSQGRHVKQSGGHGQYAVCTLEVEPLPRGAGVEFVDRVVGGSVPRQFVASVEKGVRAQLDRGVLTGHPVVDVRVTLVDGKAHSVDSSDVAFQTAAAIALKDAADASTVALLEPVDRVCVTTADEHLGAVMADLRGRRGHVVGTEPVMAGSGGGSPASAAGAGADTDGGWTLVHAEVPAAELSRYPIDLRSVSHGTGSFTREPLRLELLPPDRARDLLPQQSR</sequence>
<keyword evidence="4" id="KW-0648">Protein biosynthesis</keyword>